<feature type="coiled-coil region" evidence="1">
    <location>
        <begin position="621"/>
        <end position="648"/>
    </location>
</feature>
<comment type="caution">
    <text evidence="3">The sequence shown here is derived from an EMBL/GenBank/DDBJ whole genome shotgun (WGS) entry which is preliminary data.</text>
</comment>
<protein>
    <submittedName>
        <fullName evidence="3">Uncharacterized protein</fullName>
    </submittedName>
</protein>
<dbReference type="OrthoDB" id="2289268at2759"/>
<feature type="compositionally biased region" description="Basic and acidic residues" evidence="2">
    <location>
        <begin position="564"/>
        <end position="573"/>
    </location>
</feature>
<evidence type="ECO:0000313" key="3">
    <source>
        <dbReference type="EMBL" id="OAD02135.1"/>
    </source>
</evidence>
<dbReference type="Proteomes" id="UP000077051">
    <property type="component" value="Unassembled WGS sequence"/>
</dbReference>
<feature type="region of interest" description="Disordered" evidence="2">
    <location>
        <begin position="549"/>
        <end position="573"/>
    </location>
</feature>
<keyword evidence="1" id="KW-0175">Coiled coil</keyword>
<reference evidence="3 4" key="1">
    <citation type="submission" date="2015-06" db="EMBL/GenBank/DDBJ databases">
        <title>Expansion of signal transduction pathways in fungi by whole-genome duplication.</title>
        <authorList>
            <consortium name="DOE Joint Genome Institute"/>
            <person name="Corrochano L.M."/>
            <person name="Kuo A."/>
            <person name="Marcet-Houben M."/>
            <person name="Polaino S."/>
            <person name="Salamov A."/>
            <person name="Villalobos J.M."/>
            <person name="Alvarez M.I."/>
            <person name="Avalos J."/>
            <person name="Benito E.P."/>
            <person name="Benoit I."/>
            <person name="Burger G."/>
            <person name="Camino L.P."/>
            <person name="Canovas D."/>
            <person name="Cerda-Olmedo E."/>
            <person name="Cheng J.-F."/>
            <person name="Dominguez A."/>
            <person name="Elias M."/>
            <person name="Eslava A.P."/>
            <person name="Glaser F."/>
            <person name="Grimwood J."/>
            <person name="Gutierrez G."/>
            <person name="Heitman J."/>
            <person name="Henrissat B."/>
            <person name="Iturriaga E.A."/>
            <person name="Lang B.F."/>
            <person name="Lavin J.L."/>
            <person name="Lee S."/>
            <person name="Li W."/>
            <person name="Lindquist E."/>
            <person name="Lopez-Garcia S."/>
            <person name="Luque E.M."/>
            <person name="Marcos A.T."/>
            <person name="Martin J."/>
            <person name="Mccluskey K."/>
            <person name="Medina H.R."/>
            <person name="Miralles-Duran A."/>
            <person name="Miyazaki A."/>
            <person name="Munoz-Torres E."/>
            <person name="Oguiza J.A."/>
            <person name="Ohm R."/>
            <person name="Olmedo M."/>
            <person name="Orejas M."/>
            <person name="Ortiz-Castellanos L."/>
            <person name="Pisabarro A.G."/>
            <person name="Rodriguez-Romero J."/>
            <person name="Ruiz-Herrera J."/>
            <person name="Ruiz-Vazquez R."/>
            <person name="Sanz C."/>
            <person name="Schackwitz W."/>
            <person name="Schmutz J."/>
            <person name="Shahriari M."/>
            <person name="Shelest E."/>
            <person name="Silva-Franco F."/>
            <person name="Soanes D."/>
            <person name="Syed K."/>
            <person name="Tagua V.G."/>
            <person name="Talbot N.J."/>
            <person name="Thon M."/>
            <person name="De Vries R.P."/>
            <person name="Wiebenga A."/>
            <person name="Yadav J.S."/>
            <person name="Braun E.L."/>
            <person name="Baker S."/>
            <person name="Garre V."/>
            <person name="Horwitz B."/>
            <person name="Torres-Martinez S."/>
            <person name="Idnurm A."/>
            <person name="Herrera-Estrella A."/>
            <person name="Gabaldon T."/>
            <person name="Grigoriev I.V."/>
        </authorList>
    </citation>
    <scope>NUCLEOTIDE SEQUENCE [LARGE SCALE GENOMIC DNA]</scope>
    <source>
        <strain evidence="3 4">CBS 277.49</strain>
    </source>
</reference>
<gene>
    <name evidence="3" type="ORF">MUCCIDRAFT_164072</name>
</gene>
<sequence>MVSRKRKRQEERYYTGMNVNRAPVISTRQRTHAVQPDQETVFRLLNTQMGARLRSKIYKCIKEDGSLIDLRTTCNAMTQLEKGIVSEAEAAGNFPTRTIANFLNKHNKANETINIDLWKEYIVNHFDAIVVQENARIAAETQEAGEEEVEEADITATAPLQQEMRSCIVPLSTVIRQDLPDALKRTFIQRLSATIAQATDYTTAYGFQLYKLLILFKDHTFEVGANNSAMIQERQGFQCGNILPDWFPLDDEQVFVAPPLQTQVQQLDGFKSQYKKLFNDAYLDLLPHCETIHFSTLCSELFLVMSSIQGIPADRISVIHLSRDQKRNLFDKERKNHTKYSNKAELHQDDPNLERKYQQWADRSLMRIDTYKRVLQTETITEAHLKAYCKDLTGAEMAPCLLICNMIMPYVPAKSDWFSLPYQLPFVLMANELLRLTDYSKFTVSVSPLTNPGKLNCLSLDASMLFLLFCSPKIPRDVVRFDVFDFQGRRIVSKEDATSNKDAIFSSFFDIRQLQGTCNSYGLIFAQSLVMYPGVKTVAIRGFMQKHPVIASSDPSPKQAKPTPAKDKDTPLSRAVKEADKNFKALCQQRRDMLKEASLRAKKRAWSAANDNERPAIRVEIKQIQKARQRINISIAQAKQRLQGLRRQRYQERYPRVVQQAPAQKQSIEGPNQAVLVKAEEATLQPNVGYLKTSSWKLSFKLKHCYDS</sequence>
<proteinExistence type="predicted"/>
<evidence type="ECO:0000313" key="4">
    <source>
        <dbReference type="Proteomes" id="UP000077051"/>
    </source>
</evidence>
<dbReference type="STRING" id="747725.A0A168K974"/>
<evidence type="ECO:0000256" key="1">
    <source>
        <dbReference type="SAM" id="Coils"/>
    </source>
</evidence>
<evidence type="ECO:0000256" key="2">
    <source>
        <dbReference type="SAM" id="MobiDB-lite"/>
    </source>
</evidence>
<accession>A0A168K974</accession>
<dbReference type="VEuPathDB" id="FungiDB:MUCCIDRAFT_164072"/>
<keyword evidence="4" id="KW-1185">Reference proteome</keyword>
<dbReference type="EMBL" id="AMYB01000005">
    <property type="protein sequence ID" value="OAD02135.1"/>
    <property type="molecule type" value="Genomic_DNA"/>
</dbReference>
<organism evidence="3 4">
    <name type="scientific">Mucor lusitanicus CBS 277.49</name>
    <dbReference type="NCBI Taxonomy" id="747725"/>
    <lineage>
        <taxon>Eukaryota</taxon>
        <taxon>Fungi</taxon>
        <taxon>Fungi incertae sedis</taxon>
        <taxon>Mucoromycota</taxon>
        <taxon>Mucoromycotina</taxon>
        <taxon>Mucoromycetes</taxon>
        <taxon>Mucorales</taxon>
        <taxon>Mucorineae</taxon>
        <taxon>Mucoraceae</taxon>
        <taxon>Mucor</taxon>
    </lineage>
</organism>
<dbReference type="AlphaFoldDB" id="A0A168K974"/>
<name>A0A168K974_MUCCL</name>